<dbReference type="EMBL" id="JBHSEN010000003">
    <property type="protein sequence ID" value="MFC4431016.1"/>
    <property type="molecule type" value="Genomic_DNA"/>
</dbReference>
<organism evidence="1 2">
    <name type="scientific">Citricoccus alkalitolerans</name>
    <dbReference type="NCBI Taxonomy" id="246603"/>
    <lineage>
        <taxon>Bacteria</taxon>
        <taxon>Bacillati</taxon>
        <taxon>Actinomycetota</taxon>
        <taxon>Actinomycetes</taxon>
        <taxon>Micrococcales</taxon>
        <taxon>Micrococcaceae</taxon>
        <taxon>Citricoccus</taxon>
    </lineage>
</organism>
<evidence type="ECO:0000313" key="1">
    <source>
        <dbReference type="EMBL" id="MFC4431016.1"/>
    </source>
</evidence>
<comment type="caution">
    <text evidence="1">The sequence shown here is derived from an EMBL/GenBank/DDBJ whole genome shotgun (WGS) entry which is preliminary data.</text>
</comment>
<name>A0ABV8Y1C5_9MICC</name>
<gene>
    <name evidence="1" type="ORF">ACFO0K_15205</name>
</gene>
<dbReference type="Proteomes" id="UP001595965">
    <property type="component" value="Unassembled WGS sequence"/>
</dbReference>
<sequence>MAINYNACFGDAEYMASISDPTRRGLIGPVGWFSDIFIGKGTTADVDGVVRGADAVLDTVPIPVSEDWEPDVYTAALKRAGWEPLNSLPDRPVRQFPVRSAESAAVDDGDADVALA</sequence>
<evidence type="ECO:0000313" key="2">
    <source>
        <dbReference type="Proteomes" id="UP001595965"/>
    </source>
</evidence>
<reference evidence="2" key="1">
    <citation type="journal article" date="2019" name="Int. J. Syst. Evol. Microbiol.">
        <title>The Global Catalogue of Microorganisms (GCM) 10K type strain sequencing project: providing services to taxonomists for standard genome sequencing and annotation.</title>
        <authorList>
            <consortium name="The Broad Institute Genomics Platform"/>
            <consortium name="The Broad Institute Genome Sequencing Center for Infectious Disease"/>
            <person name="Wu L."/>
            <person name="Ma J."/>
        </authorList>
    </citation>
    <scope>NUCLEOTIDE SEQUENCE [LARGE SCALE GENOMIC DNA]</scope>
    <source>
        <strain evidence="2">CGMCC 1.12125</strain>
    </source>
</reference>
<dbReference type="RefSeq" id="WP_344231053.1">
    <property type="nucleotide sequence ID" value="NZ_BAAALH010000003.1"/>
</dbReference>
<keyword evidence="2" id="KW-1185">Reference proteome</keyword>
<proteinExistence type="predicted"/>
<protein>
    <submittedName>
        <fullName evidence="1">Uncharacterized protein</fullName>
    </submittedName>
</protein>
<accession>A0ABV8Y1C5</accession>